<dbReference type="PANTHER" id="PTHR10353:SF137">
    <property type="entry name" value="MYROSINASE 3-RELATED"/>
    <property type="match status" value="1"/>
</dbReference>
<dbReference type="PRINTS" id="PR00131">
    <property type="entry name" value="GLHYDRLASE1"/>
</dbReference>
<evidence type="ECO:0000256" key="1">
    <source>
        <dbReference type="ARBA" id="ARBA00010838"/>
    </source>
</evidence>
<evidence type="ECO:0000256" key="5">
    <source>
        <dbReference type="SAM" id="MobiDB-lite"/>
    </source>
</evidence>
<dbReference type="Gene3D" id="3.20.20.80">
    <property type="entry name" value="Glycosidases"/>
    <property type="match status" value="1"/>
</dbReference>
<evidence type="ECO:0008006" key="8">
    <source>
        <dbReference type="Google" id="ProtNLM"/>
    </source>
</evidence>
<feature type="compositionally biased region" description="Polar residues" evidence="5">
    <location>
        <begin position="186"/>
        <end position="201"/>
    </location>
</feature>
<dbReference type="Pfam" id="PF00232">
    <property type="entry name" value="Glyco_hydro_1"/>
    <property type="match status" value="1"/>
</dbReference>
<keyword evidence="7" id="KW-1185">Reference proteome</keyword>
<comment type="similarity">
    <text evidence="1 4">Belongs to the glycosyl hydrolase 1 family.</text>
</comment>
<proteinExistence type="inferred from homology"/>
<keyword evidence="2" id="KW-0378">Hydrolase</keyword>
<dbReference type="GO" id="GO:0008422">
    <property type="term" value="F:beta-glucosidase activity"/>
    <property type="evidence" value="ECO:0007669"/>
    <property type="project" value="TreeGrafter"/>
</dbReference>
<accession>A0AAD2DLH8</accession>
<dbReference type="AlphaFoldDB" id="A0AAD2DLH8"/>
<dbReference type="GO" id="GO:0005975">
    <property type="term" value="P:carbohydrate metabolic process"/>
    <property type="evidence" value="ECO:0007669"/>
    <property type="project" value="InterPro"/>
</dbReference>
<dbReference type="SUPFAM" id="SSF51445">
    <property type="entry name" value="(Trans)glycosidases"/>
    <property type="match status" value="1"/>
</dbReference>
<feature type="region of interest" description="Disordered" evidence="5">
    <location>
        <begin position="173"/>
        <end position="201"/>
    </location>
</feature>
<evidence type="ECO:0000256" key="3">
    <source>
        <dbReference type="ARBA" id="ARBA00023295"/>
    </source>
</evidence>
<evidence type="ECO:0000313" key="7">
    <source>
        <dbReference type="Proteomes" id="UP000834106"/>
    </source>
</evidence>
<dbReference type="InterPro" id="IPR017853">
    <property type="entry name" value="GH"/>
</dbReference>
<evidence type="ECO:0000256" key="4">
    <source>
        <dbReference type="RuleBase" id="RU003690"/>
    </source>
</evidence>
<dbReference type="EMBL" id="OU503039">
    <property type="protein sequence ID" value="CAI9759027.1"/>
    <property type="molecule type" value="Genomic_DNA"/>
</dbReference>
<protein>
    <recommendedName>
        <fullName evidence="8">Beta-glucosidase</fullName>
    </recommendedName>
</protein>
<dbReference type="Proteomes" id="UP000834106">
    <property type="component" value="Chromosome 4"/>
</dbReference>
<dbReference type="InterPro" id="IPR001360">
    <property type="entry name" value="Glyco_hydro_1"/>
</dbReference>
<evidence type="ECO:0000313" key="6">
    <source>
        <dbReference type="EMBL" id="CAI9759027.1"/>
    </source>
</evidence>
<name>A0AAD2DLH8_9LAMI</name>
<keyword evidence="3" id="KW-0326">Glycosidase</keyword>
<organism evidence="6 7">
    <name type="scientific">Fraxinus pennsylvanica</name>
    <dbReference type="NCBI Taxonomy" id="56036"/>
    <lineage>
        <taxon>Eukaryota</taxon>
        <taxon>Viridiplantae</taxon>
        <taxon>Streptophyta</taxon>
        <taxon>Embryophyta</taxon>
        <taxon>Tracheophyta</taxon>
        <taxon>Spermatophyta</taxon>
        <taxon>Magnoliopsida</taxon>
        <taxon>eudicotyledons</taxon>
        <taxon>Gunneridae</taxon>
        <taxon>Pentapetalae</taxon>
        <taxon>asterids</taxon>
        <taxon>lamiids</taxon>
        <taxon>Lamiales</taxon>
        <taxon>Oleaceae</taxon>
        <taxon>Oleeae</taxon>
        <taxon>Fraxinus</taxon>
    </lineage>
</organism>
<reference evidence="6" key="1">
    <citation type="submission" date="2023-05" db="EMBL/GenBank/DDBJ databases">
        <authorList>
            <person name="Huff M."/>
        </authorList>
    </citation>
    <scope>NUCLEOTIDE SEQUENCE</scope>
</reference>
<dbReference type="PANTHER" id="PTHR10353">
    <property type="entry name" value="GLYCOSYL HYDROLASE"/>
    <property type="match status" value="1"/>
</dbReference>
<evidence type="ECO:0000256" key="2">
    <source>
        <dbReference type="ARBA" id="ARBA00022801"/>
    </source>
</evidence>
<gene>
    <name evidence="6" type="ORF">FPE_LOCUS6457</name>
</gene>
<sequence>MRNNVRKRLPKFKPDEVALVKGSCDFLGINYYTARYAQNVPRETFITHYQNDLHVVDHTHRNGKPIGKWGGSDWLYIVPEGIYNMMLYITERYNNLEIFVIENGVDELKNNNQPISEACIDETRVEYFKDHLAYLKKAMDCGVHLKATSKNAPPILSTTVDALTAANGHTYGTGSNFQAPRDRASPHSNFQARGSSSTRPHSYLSSLDLPALSTQYPGVEFLMIDNVNGLHRSSSASSNPYFLKNSLTSSNFALFNITNNPFSSSSDGSTFAYNSLLEACLFGLEFGGTFSPIDPGKIVPLWKNWWEK</sequence>